<dbReference type="GO" id="GO:0003677">
    <property type="term" value="F:DNA binding"/>
    <property type="evidence" value="ECO:0007669"/>
    <property type="project" value="InterPro"/>
</dbReference>
<comment type="caution">
    <text evidence="7">The sequence shown here is derived from an EMBL/GenBank/DDBJ whole genome shotgun (WGS) entry which is preliminary data.</text>
</comment>
<feature type="domain" description="CXXC-type" evidence="6">
    <location>
        <begin position="351"/>
        <end position="403"/>
    </location>
</feature>
<keyword evidence="3" id="KW-0862">Zinc</keyword>
<dbReference type="Proteomes" id="UP001515480">
    <property type="component" value="Unassembled WGS sequence"/>
</dbReference>
<proteinExistence type="predicted"/>
<evidence type="ECO:0000256" key="1">
    <source>
        <dbReference type="ARBA" id="ARBA00022723"/>
    </source>
</evidence>
<keyword evidence="5" id="KW-0732">Signal</keyword>
<evidence type="ECO:0000256" key="3">
    <source>
        <dbReference type="ARBA" id="ARBA00022833"/>
    </source>
</evidence>
<evidence type="ECO:0000256" key="5">
    <source>
        <dbReference type="SAM" id="SignalP"/>
    </source>
</evidence>
<feature type="region of interest" description="Disordered" evidence="4">
    <location>
        <begin position="77"/>
        <end position="98"/>
    </location>
</feature>
<keyword evidence="2" id="KW-0863">Zinc-finger</keyword>
<feature type="compositionally biased region" description="Polar residues" evidence="4">
    <location>
        <begin position="82"/>
        <end position="92"/>
    </location>
</feature>
<evidence type="ECO:0000313" key="7">
    <source>
        <dbReference type="EMBL" id="KAL1530548.1"/>
    </source>
</evidence>
<evidence type="ECO:0000256" key="2">
    <source>
        <dbReference type="ARBA" id="ARBA00022771"/>
    </source>
</evidence>
<accession>A0AB34KBQ3</accession>
<keyword evidence="1" id="KW-0479">Metal-binding</keyword>
<keyword evidence="8" id="KW-1185">Reference proteome</keyword>
<dbReference type="AlphaFoldDB" id="A0AB34KBQ3"/>
<sequence length="434" mass="46241">MSRCDSSEALLLLLAAGTSEPPAAAEVEELDELGCPEESLVEDDPPTPAGKICFTMGPMFTALRDPYQMSIPPRKAALPSVEQPSSTRTSPGLKSIAPDAPEGVDALLRAAGKITFSSSDPANLLHLLSADRCGDMQGSADAYDEMDADANPRDGLLAGNRQAAAYAASKAMRVSHEMEYLSKLPSYVAPPAANGARTSSRAASRCKDAPLPASMLDSARCRYYCRYPACKKVYATTDGVRKHCRQQHKQWLKRLGPGCPDLYCRKDLDAAEVGESETPPEETGGMSVRPCGEVKDSGDRLIARRQLSMEQLEGDVDPSSCHGTVHAVADSLLQGWDHRHALPLQSVSSARVSKRGHGPRWIRCGRCEACTGSDCGECKFCLDKPKFGGSGHRKQACSARTCLTPRLLVDGGGELAVLPSSSRAASDDSDDTGG</sequence>
<name>A0AB34KBQ3_PRYPA</name>
<dbReference type="PROSITE" id="PS00028">
    <property type="entry name" value="ZINC_FINGER_C2H2_1"/>
    <property type="match status" value="1"/>
</dbReference>
<dbReference type="EMBL" id="JBGBPQ010000001">
    <property type="protein sequence ID" value="KAL1530548.1"/>
    <property type="molecule type" value="Genomic_DNA"/>
</dbReference>
<dbReference type="Pfam" id="PF02008">
    <property type="entry name" value="zf-CXXC"/>
    <property type="match status" value="1"/>
</dbReference>
<evidence type="ECO:0000256" key="4">
    <source>
        <dbReference type="SAM" id="MobiDB-lite"/>
    </source>
</evidence>
<protein>
    <recommendedName>
        <fullName evidence="6">CXXC-type domain-containing protein</fullName>
    </recommendedName>
</protein>
<dbReference type="GO" id="GO:0008270">
    <property type="term" value="F:zinc ion binding"/>
    <property type="evidence" value="ECO:0007669"/>
    <property type="project" value="UniProtKB-KW"/>
</dbReference>
<feature type="signal peptide" evidence="5">
    <location>
        <begin position="1"/>
        <end position="25"/>
    </location>
</feature>
<evidence type="ECO:0000313" key="8">
    <source>
        <dbReference type="Proteomes" id="UP001515480"/>
    </source>
</evidence>
<dbReference type="InterPro" id="IPR013087">
    <property type="entry name" value="Znf_C2H2_type"/>
</dbReference>
<organism evidence="7 8">
    <name type="scientific">Prymnesium parvum</name>
    <name type="common">Toxic golden alga</name>
    <dbReference type="NCBI Taxonomy" id="97485"/>
    <lineage>
        <taxon>Eukaryota</taxon>
        <taxon>Haptista</taxon>
        <taxon>Haptophyta</taxon>
        <taxon>Prymnesiophyceae</taxon>
        <taxon>Prymnesiales</taxon>
        <taxon>Prymnesiaceae</taxon>
        <taxon>Prymnesium</taxon>
    </lineage>
</organism>
<evidence type="ECO:0000259" key="6">
    <source>
        <dbReference type="PROSITE" id="PS51058"/>
    </source>
</evidence>
<dbReference type="PROSITE" id="PS51058">
    <property type="entry name" value="ZF_CXXC"/>
    <property type="match status" value="1"/>
</dbReference>
<feature type="chain" id="PRO_5044279162" description="CXXC-type domain-containing protein" evidence="5">
    <location>
        <begin position="26"/>
        <end position="434"/>
    </location>
</feature>
<gene>
    <name evidence="7" type="ORF">AB1Y20_001449</name>
</gene>
<reference evidence="7 8" key="1">
    <citation type="journal article" date="2024" name="Science">
        <title>Giant polyketide synthase enzymes in the biosynthesis of giant marine polyether toxins.</title>
        <authorList>
            <person name="Fallon T.R."/>
            <person name="Shende V.V."/>
            <person name="Wierzbicki I.H."/>
            <person name="Pendleton A.L."/>
            <person name="Watervoot N.F."/>
            <person name="Auber R.P."/>
            <person name="Gonzalez D.J."/>
            <person name="Wisecaver J.H."/>
            <person name="Moore B.S."/>
        </authorList>
    </citation>
    <scope>NUCLEOTIDE SEQUENCE [LARGE SCALE GENOMIC DNA]</scope>
    <source>
        <strain evidence="7 8">12B1</strain>
    </source>
</reference>
<dbReference type="InterPro" id="IPR002857">
    <property type="entry name" value="Znf_CXXC"/>
</dbReference>